<protein>
    <recommendedName>
        <fullName evidence="4">Cilia- and flagella-associated protein 36</fullName>
    </recommendedName>
    <alternativeName>
        <fullName evidence="9">Coiled-coil domain-containing protein 104</fullName>
    </alternativeName>
</protein>
<feature type="domain" description="BART" evidence="11">
    <location>
        <begin position="19"/>
        <end position="151"/>
    </location>
</feature>
<evidence type="ECO:0000256" key="5">
    <source>
        <dbReference type="ARBA" id="ARBA00022490"/>
    </source>
</evidence>
<feature type="compositionally biased region" description="Basic and acidic residues" evidence="10">
    <location>
        <begin position="262"/>
        <end position="272"/>
    </location>
</feature>
<feature type="region of interest" description="Disordered" evidence="10">
    <location>
        <begin position="334"/>
        <end position="380"/>
    </location>
</feature>
<dbReference type="InterPro" id="IPR038888">
    <property type="entry name" value="CFAP36"/>
</dbReference>
<dbReference type="GO" id="GO:0005930">
    <property type="term" value="C:axoneme"/>
    <property type="evidence" value="ECO:0007669"/>
    <property type="project" value="TreeGrafter"/>
</dbReference>
<feature type="non-terminal residue" evidence="12">
    <location>
        <position position="1"/>
    </location>
</feature>
<dbReference type="OrthoDB" id="272687at2759"/>
<evidence type="ECO:0000256" key="3">
    <source>
        <dbReference type="ARBA" id="ARBA00007460"/>
    </source>
</evidence>
<sequence>FKMNSRSKKNIRDSSDEDDEWLFDSILGYLSSPIWSIPIQHFLETNSSIFSPNDSWSGGTLMDDDDDDENLEKVPTEFIDVHLKYKDLVDTLINTFLLDLGVSYSQFLKACKRTSSLNQNSSFLELFEQIWSAENFRMFKSLMVRKNIELELQALILLQYQLGIIKSGSGEAKSDEDKIMELVIKKSADEYDSKVNSRNKTKNYQHEMQPEDYDIAKKLVKSNELVEVLNDELDHQEHLNRKILKENLKNPSSDRPVSARKSRLEDQIKSMKIDGSNDAEKSRMVNDMAQTVLEKSGGNLSQSEIERRADFMRRQRDILAEKKRVERQKQIDELVRESRRTGDRPMSSRAARSVLSGADPADINHSSSSSDEQRKKIEARKALAETLRKEVVNKKN</sequence>
<evidence type="ECO:0000256" key="10">
    <source>
        <dbReference type="SAM" id="MobiDB-lite"/>
    </source>
</evidence>
<keyword evidence="13" id="KW-1185">Reference proteome</keyword>
<evidence type="ECO:0000256" key="1">
    <source>
        <dbReference type="ARBA" id="ARBA00004138"/>
    </source>
</evidence>
<comment type="similarity">
    <text evidence="3">Belongs to the CFAP36 family.</text>
</comment>
<comment type="subcellular location">
    <subcellularLocation>
        <location evidence="1">Cell projection</location>
        <location evidence="1">Cilium</location>
    </subcellularLocation>
    <subcellularLocation>
        <location evidence="2">Cytoplasm</location>
    </subcellularLocation>
</comment>
<evidence type="ECO:0000313" key="12">
    <source>
        <dbReference type="EMBL" id="RNA16661.1"/>
    </source>
</evidence>
<evidence type="ECO:0000256" key="4">
    <source>
        <dbReference type="ARBA" id="ARBA00021815"/>
    </source>
</evidence>
<accession>A0A3M7QZW3</accession>
<dbReference type="Proteomes" id="UP000276133">
    <property type="component" value="Unassembled WGS sequence"/>
</dbReference>
<keyword evidence="5" id="KW-0963">Cytoplasm</keyword>
<dbReference type="GO" id="GO:0097546">
    <property type="term" value="C:ciliary base"/>
    <property type="evidence" value="ECO:0007669"/>
    <property type="project" value="TreeGrafter"/>
</dbReference>
<evidence type="ECO:0000256" key="7">
    <source>
        <dbReference type="ARBA" id="ARBA00023069"/>
    </source>
</evidence>
<dbReference type="STRING" id="10195.A0A3M7QZW3"/>
<keyword evidence="7" id="KW-0969">Cilium</keyword>
<keyword evidence="12" id="KW-0282">Flagellum</keyword>
<reference evidence="12 13" key="1">
    <citation type="journal article" date="2018" name="Sci. Rep.">
        <title>Genomic signatures of local adaptation to the degree of environmental predictability in rotifers.</title>
        <authorList>
            <person name="Franch-Gras L."/>
            <person name="Hahn C."/>
            <person name="Garcia-Roger E.M."/>
            <person name="Carmona M.J."/>
            <person name="Serra M."/>
            <person name="Gomez A."/>
        </authorList>
    </citation>
    <scope>NUCLEOTIDE SEQUENCE [LARGE SCALE GENOMIC DNA]</scope>
    <source>
        <strain evidence="12">HYR1</strain>
    </source>
</reference>
<evidence type="ECO:0000256" key="6">
    <source>
        <dbReference type="ARBA" id="ARBA00023054"/>
    </source>
</evidence>
<feature type="compositionally biased region" description="Basic and acidic residues" evidence="10">
    <location>
        <begin position="371"/>
        <end position="380"/>
    </location>
</feature>
<evidence type="ECO:0000259" key="11">
    <source>
        <dbReference type="Pfam" id="PF11527"/>
    </source>
</evidence>
<gene>
    <name evidence="12" type="ORF">BpHYR1_026198</name>
</gene>
<dbReference type="InterPro" id="IPR023379">
    <property type="entry name" value="BART_dom"/>
</dbReference>
<evidence type="ECO:0000256" key="9">
    <source>
        <dbReference type="ARBA" id="ARBA00031593"/>
    </source>
</evidence>
<dbReference type="PANTHER" id="PTHR21532">
    <property type="entry name" value="PHOSPHODIESTERASE HL"/>
    <property type="match status" value="1"/>
</dbReference>
<dbReference type="EMBL" id="REGN01004654">
    <property type="protein sequence ID" value="RNA16661.1"/>
    <property type="molecule type" value="Genomic_DNA"/>
</dbReference>
<dbReference type="InterPro" id="IPR042541">
    <property type="entry name" value="BART_sf"/>
</dbReference>
<keyword evidence="8" id="KW-0966">Cell projection</keyword>
<evidence type="ECO:0000256" key="8">
    <source>
        <dbReference type="ARBA" id="ARBA00023273"/>
    </source>
</evidence>
<dbReference type="AlphaFoldDB" id="A0A3M7QZW3"/>
<evidence type="ECO:0000256" key="2">
    <source>
        <dbReference type="ARBA" id="ARBA00004496"/>
    </source>
</evidence>
<name>A0A3M7QZW3_BRAPC</name>
<dbReference type="Gene3D" id="1.20.1520.10">
    <property type="entry name" value="ADP-ribosylation factor-like 2-binding protein, domain"/>
    <property type="match status" value="1"/>
</dbReference>
<comment type="caution">
    <text evidence="12">The sequence shown here is derived from an EMBL/GenBank/DDBJ whole genome shotgun (WGS) entry which is preliminary data.</text>
</comment>
<feature type="region of interest" description="Disordered" evidence="10">
    <location>
        <begin position="245"/>
        <end position="281"/>
    </location>
</feature>
<keyword evidence="6" id="KW-0175">Coiled coil</keyword>
<organism evidence="12 13">
    <name type="scientific">Brachionus plicatilis</name>
    <name type="common">Marine rotifer</name>
    <name type="synonym">Brachionus muelleri</name>
    <dbReference type="NCBI Taxonomy" id="10195"/>
    <lineage>
        <taxon>Eukaryota</taxon>
        <taxon>Metazoa</taxon>
        <taxon>Spiralia</taxon>
        <taxon>Gnathifera</taxon>
        <taxon>Rotifera</taxon>
        <taxon>Eurotatoria</taxon>
        <taxon>Monogononta</taxon>
        <taxon>Pseudotrocha</taxon>
        <taxon>Ploima</taxon>
        <taxon>Brachionidae</taxon>
        <taxon>Brachionus</taxon>
    </lineage>
</organism>
<feature type="compositionally biased region" description="Basic and acidic residues" evidence="10">
    <location>
        <begin position="334"/>
        <end position="343"/>
    </location>
</feature>
<proteinExistence type="inferred from homology"/>
<dbReference type="Pfam" id="PF11527">
    <property type="entry name" value="ARL2_Bind_BART"/>
    <property type="match status" value="1"/>
</dbReference>
<dbReference type="PANTHER" id="PTHR21532:SF0">
    <property type="entry name" value="CILIA- AND FLAGELLA-ASSOCIATED PROTEIN 36"/>
    <property type="match status" value="1"/>
</dbReference>
<evidence type="ECO:0000313" key="13">
    <source>
        <dbReference type="Proteomes" id="UP000276133"/>
    </source>
</evidence>